<sequence>MEVALVGRLHRWWEEQERDDRHRRARSATCSHRPRTCTYAARRVHAIGPCTRAREPFVCSPETGADGFRVRAAVPHAVRGRSYGHVGDIRHAAGGAGVFAHEVTNLTWSPDEQCLMLSSRDGYCTLVTVDEIPHAPHAAAAQHSVPISSPSTPLASRLSMCAKHHSACTSPFACIKKHPPLLLCVVESR</sequence>
<protein>
    <submittedName>
        <fullName evidence="1">Uncharacterized protein</fullName>
    </submittedName>
</protein>
<proteinExistence type="predicted"/>
<name>A0AAD7H370_9AGAR</name>
<gene>
    <name evidence="1" type="ORF">B0H16DRAFT_636951</name>
</gene>
<dbReference type="AlphaFoldDB" id="A0AAD7H370"/>
<reference evidence="1" key="1">
    <citation type="submission" date="2023-03" db="EMBL/GenBank/DDBJ databases">
        <title>Massive genome expansion in bonnet fungi (Mycena s.s.) driven by repeated elements and novel gene families across ecological guilds.</title>
        <authorList>
            <consortium name="Lawrence Berkeley National Laboratory"/>
            <person name="Harder C.B."/>
            <person name="Miyauchi S."/>
            <person name="Viragh M."/>
            <person name="Kuo A."/>
            <person name="Thoen E."/>
            <person name="Andreopoulos B."/>
            <person name="Lu D."/>
            <person name="Skrede I."/>
            <person name="Drula E."/>
            <person name="Henrissat B."/>
            <person name="Morin E."/>
            <person name="Kohler A."/>
            <person name="Barry K."/>
            <person name="LaButti K."/>
            <person name="Morin E."/>
            <person name="Salamov A."/>
            <person name="Lipzen A."/>
            <person name="Mereny Z."/>
            <person name="Hegedus B."/>
            <person name="Baldrian P."/>
            <person name="Stursova M."/>
            <person name="Weitz H."/>
            <person name="Taylor A."/>
            <person name="Grigoriev I.V."/>
            <person name="Nagy L.G."/>
            <person name="Martin F."/>
            <person name="Kauserud H."/>
        </authorList>
    </citation>
    <scope>NUCLEOTIDE SEQUENCE</scope>
    <source>
        <strain evidence="1">CBHHK182m</strain>
    </source>
</reference>
<dbReference type="Proteomes" id="UP001215598">
    <property type="component" value="Unassembled WGS sequence"/>
</dbReference>
<evidence type="ECO:0000313" key="1">
    <source>
        <dbReference type="EMBL" id="KAJ7711210.1"/>
    </source>
</evidence>
<dbReference type="EMBL" id="JARKIB010000401">
    <property type="protein sequence ID" value="KAJ7711210.1"/>
    <property type="molecule type" value="Genomic_DNA"/>
</dbReference>
<keyword evidence="2" id="KW-1185">Reference proteome</keyword>
<evidence type="ECO:0000313" key="2">
    <source>
        <dbReference type="Proteomes" id="UP001215598"/>
    </source>
</evidence>
<accession>A0AAD7H370</accession>
<organism evidence="1 2">
    <name type="scientific">Mycena metata</name>
    <dbReference type="NCBI Taxonomy" id="1033252"/>
    <lineage>
        <taxon>Eukaryota</taxon>
        <taxon>Fungi</taxon>
        <taxon>Dikarya</taxon>
        <taxon>Basidiomycota</taxon>
        <taxon>Agaricomycotina</taxon>
        <taxon>Agaricomycetes</taxon>
        <taxon>Agaricomycetidae</taxon>
        <taxon>Agaricales</taxon>
        <taxon>Marasmiineae</taxon>
        <taxon>Mycenaceae</taxon>
        <taxon>Mycena</taxon>
    </lineage>
</organism>
<comment type="caution">
    <text evidence="1">The sequence shown here is derived from an EMBL/GenBank/DDBJ whole genome shotgun (WGS) entry which is preliminary data.</text>
</comment>